<gene>
    <name evidence="15" type="ordered locus">VIT_08s0040g00310</name>
</gene>
<evidence type="ECO:0000256" key="11">
    <source>
        <dbReference type="ARBA" id="ARBA00023136"/>
    </source>
</evidence>
<evidence type="ECO:0000256" key="6">
    <source>
        <dbReference type="ARBA" id="ARBA00022723"/>
    </source>
</evidence>
<dbReference type="STRING" id="29760.F6HQS8"/>
<dbReference type="PANTHER" id="PTHR45977:SF19">
    <property type="entry name" value="RING-TYPE DOMAIN-CONTAINING PROTEIN"/>
    <property type="match status" value="1"/>
</dbReference>
<dbReference type="EMBL" id="FN596008">
    <property type="protein sequence ID" value="CCB57159.1"/>
    <property type="molecule type" value="Genomic_DNA"/>
</dbReference>
<dbReference type="PaxDb" id="29760-VIT_08s0040g00310.t01"/>
<feature type="transmembrane region" description="Helical" evidence="13">
    <location>
        <begin position="204"/>
        <end position="226"/>
    </location>
</feature>
<evidence type="ECO:0000256" key="2">
    <source>
        <dbReference type="ARBA" id="ARBA00004141"/>
    </source>
</evidence>
<dbReference type="Pfam" id="PF13639">
    <property type="entry name" value="zf-RING_2"/>
    <property type="match status" value="1"/>
</dbReference>
<evidence type="ECO:0000256" key="8">
    <source>
        <dbReference type="ARBA" id="ARBA00022786"/>
    </source>
</evidence>
<evidence type="ECO:0000256" key="3">
    <source>
        <dbReference type="ARBA" id="ARBA00012483"/>
    </source>
</evidence>
<dbReference type="OrthoDB" id="8062037at2759"/>
<dbReference type="eggNOG" id="KOG0800">
    <property type="taxonomic scope" value="Eukaryota"/>
</dbReference>
<evidence type="ECO:0000256" key="4">
    <source>
        <dbReference type="ARBA" id="ARBA00022679"/>
    </source>
</evidence>
<keyword evidence="11 13" id="KW-0472">Membrane</keyword>
<dbReference type="InterPro" id="IPR013083">
    <property type="entry name" value="Znf_RING/FYVE/PHD"/>
</dbReference>
<keyword evidence="8" id="KW-0833">Ubl conjugation pathway</keyword>
<comment type="subcellular location">
    <subcellularLocation>
        <location evidence="2">Membrane</location>
        <topology evidence="2">Multi-pass membrane protein</topology>
    </subcellularLocation>
</comment>
<keyword evidence="10 13" id="KW-1133">Transmembrane helix</keyword>
<keyword evidence="6" id="KW-0479">Metal-binding</keyword>
<name>F6HQS8_VITVI</name>
<dbReference type="InParanoid" id="F6HQS8"/>
<dbReference type="SMART" id="SM00184">
    <property type="entry name" value="RING"/>
    <property type="match status" value="1"/>
</dbReference>
<dbReference type="InterPro" id="IPR001841">
    <property type="entry name" value="Znf_RING"/>
</dbReference>
<evidence type="ECO:0000256" key="12">
    <source>
        <dbReference type="PROSITE-ProRule" id="PRU00175"/>
    </source>
</evidence>
<sequence length="385" mass="43104">MTGPTVRVRVESIFPDSNATSFNPPHALSPVSTIKPKLKPTHPPSSSLSNFLSRMDADVPWAGGQGGGGFMSNSLSTSLSLPLARYTTRLITGEHHSLLWDCTQPRSEDYDDRHMSDGGGGGGDFSKPIVVLDVIWNLAFVSVSMVVLLSTFQERPSRPLRVWIFGYALQCLLHVGFVCFQFRRRNGNEDRHSSIVKRLESMNTMFSSVWWVFGFCWILAGGQVLMQDSPRLYWLAVVFLAFDVFFMMFCIGMACIFFFALFCCIPLAAIAYAMKIREGASEDDIRLLPRYRFCDASLVRKVDDDKKQALEAAVELGSSSSISDLALHPEDSECCICLSRYVDGAELYILPCNHHFHCGCISRWLRINATCPLCKFNILRGDMLV</sequence>
<evidence type="ECO:0000256" key="10">
    <source>
        <dbReference type="ARBA" id="ARBA00022989"/>
    </source>
</evidence>
<dbReference type="SUPFAM" id="SSF57850">
    <property type="entry name" value="RING/U-box"/>
    <property type="match status" value="1"/>
</dbReference>
<keyword evidence="5 13" id="KW-0812">Transmembrane</keyword>
<dbReference type="GO" id="GO:0008270">
    <property type="term" value="F:zinc ion binding"/>
    <property type="evidence" value="ECO:0007669"/>
    <property type="project" value="UniProtKB-KW"/>
</dbReference>
<reference evidence="16" key="1">
    <citation type="journal article" date="2007" name="Nature">
        <title>The grapevine genome sequence suggests ancestral hexaploidization in major angiosperm phyla.</title>
        <authorList>
            <consortium name="The French-Italian Public Consortium for Grapevine Genome Characterization."/>
            <person name="Jaillon O."/>
            <person name="Aury J.-M."/>
            <person name="Noel B."/>
            <person name="Policriti A."/>
            <person name="Clepet C."/>
            <person name="Casagrande A."/>
            <person name="Choisne N."/>
            <person name="Aubourg S."/>
            <person name="Vitulo N."/>
            <person name="Jubin C."/>
            <person name="Vezzi A."/>
            <person name="Legeai F."/>
            <person name="Hugueney P."/>
            <person name="Dasilva C."/>
            <person name="Horner D."/>
            <person name="Mica E."/>
            <person name="Jublot D."/>
            <person name="Poulain J."/>
            <person name="Bruyere C."/>
            <person name="Billault A."/>
            <person name="Segurens B."/>
            <person name="Gouyvenoux M."/>
            <person name="Ugarte E."/>
            <person name="Cattonaro F."/>
            <person name="Anthouard V."/>
            <person name="Vico V."/>
            <person name="Del Fabbro C."/>
            <person name="Alaux M."/>
            <person name="Di Gaspero G."/>
            <person name="Dumas V."/>
            <person name="Felice N."/>
            <person name="Paillard S."/>
            <person name="Juman I."/>
            <person name="Moroldo M."/>
            <person name="Scalabrin S."/>
            <person name="Canaguier A."/>
            <person name="Le Clainche I."/>
            <person name="Malacrida G."/>
            <person name="Durand E."/>
            <person name="Pesole G."/>
            <person name="Laucou V."/>
            <person name="Chatelet P."/>
            <person name="Merdinoglu D."/>
            <person name="Delledonne M."/>
            <person name="Pezzotti M."/>
            <person name="Lecharny A."/>
            <person name="Scarpelli C."/>
            <person name="Artiguenave F."/>
            <person name="Pe M.E."/>
            <person name="Valle G."/>
            <person name="Morgante M."/>
            <person name="Caboche M."/>
            <person name="Adam-Blondon A.-F."/>
            <person name="Weissenbach J."/>
            <person name="Quetier F."/>
            <person name="Wincker P."/>
        </authorList>
    </citation>
    <scope>NUCLEOTIDE SEQUENCE [LARGE SCALE GENOMIC DNA]</scope>
    <source>
        <strain evidence="16">cv. Pinot noir / PN40024</strain>
    </source>
</reference>
<dbReference type="EC" id="2.3.2.27" evidence="3"/>
<dbReference type="GO" id="GO:0061630">
    <property type="term" value="F:ubiquitin protein ligase activity"/>
    <property type="evidence" value="ECO:0000318"/>
    <property type="project" value="GO_Central"/>
</dbReference>
<dbReference type="GO" id="GO:0006511">
    <property type="term" value="P:ubiquitin-dependent protein catabolic process"/>
    <property type="evidence" value="ECO:0000318"/>
    <property type="project" value="GO_Central"/>
</dbReference>
<feature type="transmembrane region" description="Helical" evidence="13">
    <location>
        <begin position="164"/>
        <end position="183"/>
    </location>
</feature>
<evidence type="ECO:0000313" key="15">
    <source>
        <dbReference type="EMBL" id="CCB57159.1"/>
    </source>
</evidence>
<keyword evidence="16" id="KW-1185">Reference proteome</keyword>
<keyword evidence="9" id="KW-0862">Zinc</keyword>
<proteinExistence type="predicted"/>
<dbReference type="AlphaFoldDB" id="F6HQS8"/>
<dbReference type="Gene3D" id="3.30.40.10">
    <property type="entry name" value="Zinc/RING finger domain, C3HC4 (zinc finger)"/>
    <property type="match status" value="1"/>
</dbReference>
<dbReference type="HOGENOM" id="CLU_038211_0_0_1"/>
<evidence type="ECO:0000313" key="16">
    <source>
        <dbReference type="Proteomes" id="UP000009183"/>
    </source>
</evidence>
<evidence type="ECO:0000256" key="13">
    <source>
        <dbReference type="SAM" id="Phobius"/>
    </source>
</evidence>
<keyword evidence="4" id="KW-0808">Transferase</keyword>
<dbReference type="Proteomes" id="UP000009183">
    <property type="component" value="Chromosome 8"/>
</dbReference>
<dbReference type="PROSITE" id="PS50089">
    <property type="entry name" value="ZF_RING_2"/>
    <property type="match status" value="1"/>
</dbReference>
<organism evidence="15 16">
    <name type="scientific">Vitis vinifera</name>
    <name type="common">Grape</name>
    <dbReference type="NCBI Taxonomy" id="29760"/>
    <lineage>
        <taxon>Eukaryota</taxon>
        <taxon>Viridiplantae</taxon>
        <taxon>Streptophyta</taxon>
        <taxon>Embryophyta</taxon>
        <taxon>Tracheophyta</taxon>
        <taxon>Spermatophyta</taxon>
        <taxon>Magnoliopsida</taxon>
        <taxon>eudicotyledons</taxon>
        <taxon>Gunneridae</taxon>
        <taxon>Pentapetalae</taxon>
        <taxon>rosids</taxon>
        <taxon>Vitales</taxon>
        <taxon>Vitaceae</taxon>
        <taxon>Viteae</taxon>
        <taxon>Vitis</taxon>
    </lineage>
</organism>
<keyword evidence="7 12" id="KW-0863">Zinc-finger</keyword>
<dbReference type="KEGG" id="vvi:100253433"/>
<evidence type="ECO:0000256" key="9">
    <source>
        <dbReference type="ARBA" id="ARBA00022833"/>
    </source>
</evidence>
<comment type="catalytic activity">
    <reaction evidence="1">
        <text>S-ubiquitinyl-[E2 ubiquitin-conjugating enzyme]-L-cysteine + [acceptor protein]-L-lysine = [E2 ubiquitin-conjugating enzyme]-L-cysteine + N(6)-ubiquitinyl-[acceptor protein]-L-lysine.</text>
        <dbReference type="EC" id="2.3.2.27"/>
    </reaction>
</comment>
<dbReference type="GO" id="GO:0016020">
    <property type="term" value="C:membrane"/>
    <property type="evidence" value="ECO:0007669"/>
    <property type="project" value="UniProtKB-SubCell"/>
</dbReference>
<accession>F6HQS8</accession>
<dbReference type="FunFam" id="3.30.40.10:FF:000391">
    <property type="entry name" value="E3 ubiquitin protein ligase RIE1"/>
    <property type="match status" value="1"/>
</dbReference>
<feature type="transmembrane region" description="Helical" evidence="13">
    <location>
        <begin position="134"/>
        <end position="152"/>
    </location>
</feature>
<dbReference type="PANTHER" id="PTHR45977">
    <property type="entry name" value="TARGET OF ERK KINASE MPK-1"/>
    <property type="match status" value="1"/>
</dbReference>
<evidence type="ECO:0000256" key="7">
    <source>
        <dbReference type="ARBA" id="ARBA00022771"/>
    </source>
</evidence>
<feature type="domain" description="RING-type" evidence="14">
    <location>
        <begin position="334"/>
        <end position="375"/>
    </location>
</feature>
<dbReference type="GO" id="GO:0016567">
    <property type="term" value="P:protein ubiquitination"/>
    <property type="evidence" value="ECO:0000318"/>
    <property type="project" value="GO_Central"/>
</dbReference>
<evidence type="ECO:0000259" key="14">
    <source>
        <dbReference type="PROSITE" id="PS50089"/>
    </source>
</evidence>
<evidence type="ECO:0000256" key="1">
    <source>
        <dbReference type="ARBA" id="ARBA00000900"/>
    </source>
</evidence>
<evidence type="ECO:0000256" key="5">
    <source>
        <dbReference type="ARBA" id="ARBA00022692"/>
    </source>
</evidence>
<feature type="transmembrane region" description="Helical" evidence="13">
    <location>
        <begin position="232"/>
        <end position="265"/>
    </location>
</feature>
<protein>
    <recommendedName>
        <fullName evidence="3">RING-type E3 ubiquitin transferase</fullName>
        <ecNumber evidence="3">2.3.2.27</ecNumber>
    </recommendedName>
</protein>